<feature type="compositionally biased region" description="Polar residues" evidence="1">
    <location>
        <begin position="47"/>
        <end position="56"/>
    </location>
</feature>
<reference evidence="3" key="1">
    <citation type="submission" date="2013-03" db="EMBL/GenBank/DDBJ databases">
        <authorList>
            <person name="Jeffery W."/>
            <person name="Warren W."/>
            <person name="Wilson R.K."/>
        </authorList>
    </citation>
    <scope>NUCLEOTIDE SEQUENCE</scope>
    <source>
        <strain evidence="3">female</strain>
    </source>
</reference>
<dbReference type="AlphaFoldDB" id="A0A3B1KHL3"/>
<reference evidence="2" key="4">
    <citation type="submission" date="2025-09" db="UniProtKB">
        <authorList>
            <consortium name="Ensembl"/>
        </authorList>
    </citation>
    <scope>IDENTIFICATION</scope>
</reference>
<reference evidence="2" key="3">
    <citation type="submission" date="2025-08" db="UniProtKB">
        <authorList>
            <consortium name="Ensembl"/>
        </authorList>
    </citation>
    <scope>IDENTIFICATION</scope>
</reference>
<dbReference type="InParanoid" id="A0A3B1KHL3"/>
<dbReference type="Proteomes" id="UP000018467">
    <property type="component" value="Unassembled WGS sequence"/>
</dbReference>
<dbReference type="Ensembl" id="ENSAMXT00000047437.1">
    <property type="protein sequence ID" value="ENSAMXP00000053505.1"/>
    <property type="gene ID" value="ENSAMXG00000038303.1"/>
</dbReference>
<reference evidence="3" key="2">
    <citation type="journal article" date="2014" name="Nat. Commun.">
        <title>The cavefish genome reveals candidate genes for eye loss.</title>
        <authorList>
            <person name="McGaugh S.E."/>
            <person name="Gross J.B."/>
            <person name="Aken B."/>
            <person name="Blin M."/>
            <person name="Borowsky R."/>
            <person name="Chalopin D."/>
            <person name="Hinaux H."/>
            <person name="Jeffery W.R."/>
            <person name="Keene A."/>
            <person name="Ma L."/>
            <person name="Minx P."/>
            <person name="Murphy D."/>
            <person name="O'Quin K.E."/>
            <person name="Retaux S."/>
            <person name="Rohner N."/>
            <person name="Searle S.M."/>
            <person name="Stahl B.A."/>
            <person name="Tabin C."/>
            <person name="Volff J.N."/>
            <person name="Yoshizawa M."/>
            <person name="Warren W.C."/>
        </authorList>
    </citation>
    <scope>NUCLEOTIDE SEQUENCE [LARGE SCALE GENOMIC DNA]</scope>
    <source>
        <strain evidence="3">female</strain>
    </source>
</reference>
<sequence length="72" mass="7844">MLEKMEQPLEGPLLLGRLRQENCLNPGGGGCSELEIVPTALPASDWVTRSQSSISKNKTKQKNKNPLESGHT</sequence>
<feature type="region of interest" description="Disordered" evidence="1">
    <location>
        <begin position="45"/>
        <end position="72"/>
    </location>
</feature>
<evidence type="ECO:0000313" key="2">
    <source>
        <dbReference type="Ensembl" id="ENSAMXP00000053505.1"/>
    </source>
</evidence>
<keyword evidence="3" id="KW-1185">Reference proteome</keyword>
<evidence type="ECO:0000313" key="3">
    <source>
        <dbReference type="Proteomes" id="UP000018467"/>
    </source>
</evidence>
<evidence type="ECO:0000256" key="1">
    <source>
        <dbReference type="SAM" id="MobiDB-lite"/>
    </source>
</evidence>
<organism evidence="2 3">
    <name type="scientific">Astyanax mexicanus</name>
    <name type="common">Blind cave fish</name>
    <name type="synonym">Astyanax fasciatus mexicanus</name>
    <dbReference type="NCBI Taxonomy" id="7994"/>
    <lineage>
        <taxon>Eukaryota</taxon>
        <taxon>Metazoa</taxon>
        <taxon>Chordata</taxon>
        <taxon>Craniata</taxon>
        <taxon>Vertebrata</taxon>
        <taxon>Euteleostomi</taxon>
        <taxon>Actinopterygii</taxon>
        <taxon>Neopterygii</taxon>
        <taxon>Teleostei</taxon>
        <taxon>Ostariophysi</taxon>
        <taxon>Characiformes</taxon>
        <taxon>Characoidei</taxon>
        <taxon>Acestrorhamphidae</taxon>
        <taxon>Acestrorhamphinae</taxon>
        <taxon>Astyanax</taxon>
    </lineage>
</organism>
<proteinExistence type="predicted"/>
<name>A0A3B1KHL3_ASTMX</name>
<protein>
    <submittedName>
        <fullName evidence="2">Uncharacterized protein</fullName>
    </submittedName>
</protein>
<accession>A0A3B1KHL3</accession>
<dbReference type="Bgee" id="ENSAMXG00000038303">
    <property type="expression patterns" value="Expressed in camera-type eye and 9 other cell types or tissues"/>
</dbReference>